<evidence type="ECO:0000313" key="2">
    <source>
        <dbReference type="Proteomes" id="UP000032027"/>
    </source>
</evidence>
<gene>
    <name evidence="1" type="ORF">NPIRD3C_0990</name>
</gene>
<reference evidence="2" key="1">
    <citation type="submission" date="2015-02" db="EMBL/GenBank/DDBJ databases">
        <title>Characterization of two novel Thaumarchaeota isolated from the Northern Adriatic Sea.</title>
        <authorList>
            <person name="Bayer B."/>
            <person name="Vojvoda J."/>
            <person name="Offre P."/>
            <person name="Srivastava A."/>
            <person name="Elisabeth N."/>
            <person name="Garcia J.A.L."/>
            <person name="Schleper C."/>
            <person name="Herndl G.J."/>
        </authorList>
    </citation>
    <scope>NUCLEOTIDE SEQUENCE [LARGE SCALE GENOMIC DNA]</scope>
    <source>
        <strain evidence="2">D3C</strain>
    </source>
</reference>
<keyword evidence="2" id="KW-1185">Reference proteome</keyword>
<dbReference type="KEGG" id="nid:NPIRD3C_0990"/>
<dbReference type="PATRIC" id="fig|1582439.9.peg.1017"/>
<dbReference type="GeneID" id="41600147"/>
<dbReference type="STRING" id="1582439.NPIRD3C_0990"/>
<reference evidence="1 2" key="2">
    <citation type="journal article" date="2016" name="ISME J.">
        <title>Physiological and genomic characterization of two novel marine thaumarchaeal strains indicates niche differentiation.</title>
        <authorList>
            <person name="Bayer B."/>
            <person name="Vojvoda J."/>
            <person name="Offre P."/>
            <person name="Alves R.J."/>
            <person name="Elisabeth N.H."/>
            <person name="Garcia J.A."/>
            <person name="Volland J.M."/>
            <person name="Srivastava A."/>
            <person name="Schleper C."/>
            <person name="Herndl G.J."/>
        </authorList>
    </citation>
    <scope>NUCLEOTIDE SEQUENCE [LARGE SCALE GENOMIC DNA]</scope>
    <source>
        <strain evidence="1 2">D3C</strain>
    </source>
</reference>
<dbReference type="RefSeq" id="WP_148703089.1">
    <property type="nucleotide sequence ID" value="NZ_CP010868.1"/>
</dbReference>
<dbReference type="EMBL" id="CP010868">
    <property type="protein sequence ID" value="AJM92202.1"/>
    <property type="molecule type" value="Genomic_DNA"/>
</dbReference>
<accession>A0A0C5CAK2</accession>
<dbReference type="Proteomes" id="UP000032027">
    <property type="component" value="Chromosome"/>
</dbReference>
<organism evidence="1 2">
    <name type="scientific">Nitrosopumilus piranensis</name>
    <dbReference type="NCBI Taxonomy" id="1582439"/>
    <lineage>
        <taxon>Archaea</taxon>
        <taxon>Nitrososphaerota</taxon>
        <taxon>Nitrososphaeria</taxon>
        <taxon>Nitrosopumilales</taxon>
        <taxon>Nitrosopumilaceae</taxon>
        <taxon>Nitrosopumilus</taxon>
    </lineage>
</organism>
<reference evidence="1 2" key="3">
    <citation type="journal article" date="2019" name="Int. J. Syst. Evol. Microbiol.">
        <title>Nitrosopumilus adriaticus sp. nov. and Nitrosopumilus piranensis sp. nov., two ammonia-oxidizing archaea from the Adriatic Sea and members of the class Nitrososphaeria.</title>
        <authorList>
            <person name="Bayer B."/>
            <person name="Vojvoda J."/>
            <person name="Reinthaler T."/>
            <person name="Reyes C."/>
            <person name="Pinto M."/>
            <person name="Herndl G.J."/>
        </authorList>
    </citation>
    <scope>NUCLEOTIDE SEQUENCE [LARGE SCALE GENOMIC DNA]</scope>
    <source>
        <strain evidence="1 2">D3C</strain>
    </source>
</reference>
<evidence type="ECO:0000313" key="1">
    <source>
        <dbReference type="EMBL" id="AJM92202.1"/>
    </source>
</evidence>
<proteinExistence type="predicted"/>
<name>A0A0C5CAK2_9ARCH</name>
<protein>
    <recommendedName>
        <fullName evidence="3">C2H2-type domain-containing protein</fullName>
    </recommendedName>
</protein>
<sequence length="84" mass="10350">MTKRECPFCKIKISDFAHHISIKHNIRNEEEYRKKIDEIQNNKLRQEDFSNYVDQLKKSMREGEITPEKYRELITQWRKEHGEI</sequence>
<dbReference type="HOGENOM" id="CLU_2519591_0_0_2"/>
<evidence type="ECO:0008006" key="3">
    <source>
        <dbReference type="Google" id="ProtNLM"/>
    </source>
</evidence>
<dbReference type="AlphaFoldDB" id="A0A0C5CAK2"/>